<proteinExistence type="predicted"/>
<keyword evidence="2" id="KW-1185">Reference proteome</keyword>
<name>A0AAW1IFA4_POPJA</name>
<comment type="caution">
    <text evidence="1">The sequence shown here is derived from an EMBL/GenBank/DDBJ whole genome shotgun (WGS) entry which is preliminary data.</text>
</comment>
<dbReference type="EMBL" id="JASPKY010000597">
    <property type="protein sequence ID" value="KAK9688290.1"/>
    <property type="molecule type" value="Genomic_DNA"/>
</dbReference>
<reference evidence="1 2" key="1">
    <citation type="journal article" date="2024" name="BMC Genomics">
        <title>De novo assembly and annotation of Popillia japonica's genome with initial clues to its potential as an invasive pest.</title>
        <authorList>
            <person name="Cucini C."/>
            <person name="Boschi S."/>
            <person name="Funari R."/>
            <person name="Cardaioli E."/>
            <person name="Iannotti N."/>
            <person name="Marturano G."/>
            <person name="Paoli F."/>
            <person name="Bruttini M."/>
            <person name="Carapelli A."/>
            <person name="Frati F."/>
            <person name="Nardi F."/>
        </authorList>
    </citation>
    <scope>NUCLEOTIDE SEQUENCE [LARGE SCALE GENOMIC DNA]</scope>
    <source>
        <strain evidence="1">DMR45628</strain>
    </source>
</reference>
<accession>A0AAW1IFA4</accession>
<evidence type="ECO:0000313" key="2">
    <source>
        <dbReference type="Proteomes" id="UP001458880"/>
    </source>
</evidence>
<sequence length="94" mass="10496">MDKLKGISTEEEKGKEKKKLKKLGNILLKILGCSEVSTEDAEEWMVCDSSDPAFQVLSGDKLIESVKEESVKEDELNVEVEANKQKCVPVLKMP</sequence>
<organism evidence="1 2">
    <name type="scientific">Popillia japonica</name>
    <name type="common">Japanese beetle</name>
    <dbReference type="NCBI Taxonomy" id="7064"/>
    <lineage>
        <taxon>Eukaryota</taxon>
        <taxon>Metazoa</taxon>
        <taxon>Ecdysozoa</taxon>
        <taxon>Arthropoda</taxon>
        <taxon>Hexapoda</taxon>
        <taxon>Insecta</taxon>
        <taxon>Pterygota</taxon>
        <taxon>Neoptera</taxon>
        <taxon>Endopterygota</taxon>
        <taxon>Coleoptera</taxon>
        <taxon>Polyphaga</taxon>
        <taxon>Scarabaeiformia</taxon>
        <taxon>Scarabaeidae</taxon>
        <taxon>Rutelinae</taxon>
        <taxon>Popillia</taxon>
    </lineage>
</organism>
<gene>
    <name evidence="1" type="ORF">QE152_g35655</name>
</gene>
<dbReference type="Proteomes" id="UP001458880">
    <property type="component" value="Unassembled WGS sequence"/>
</dbReference>
<dbReference type="AlphaFoldDB" id="A0AAW1IFA4"/>
<protein>
    <submittedName>
        <fullName evidence="1">Uncharacterized protein</fullName>
    </submittedName>
</protein>
<evidence type="ECO:0000313" key="1">
    <source>
        <dbReference type="EMBL" id="KAK9688290.1"/>
    </source>
</evidence>